<protein>
    <submittedName>
        <fullName evidence="10">Cystinosin</fullName>
    </submittedName>
</protein>
<dbReference type="InterPro" id="IPR005282">
    <property type="entry name" value="LC_transporter"/>
</dbReference>
<comment type="caution">
    <text evidence="10">The sequence shown here is derived from an EMBL/GenBank/DDBJ whole genome shotgun (WGS) entry which is preliminary data.</text>
</comment>
<evidence type="ECO:0000313" key="10">
    <source>
        <dbReference type="EMBL" id="KAA3672996.1"/>
    </source>
</evidence>
<keyword evidence="7 9" id="KW-0472">Membrane</keyword>
<feature type="non-terminal residue" evidence="10">
    <location>
        <position position="112"/>
    </location>
</feature>
<dbReference type="Proteomes" id="UP000324629">
    <property type="component" value="Unassembled WGS sequence"/>
</dbReference>
<comment type="catalytic activity">
    <reaction evidence="8">
        <text>L-cystine(out) + H(+)(out) = L-cystine(in) + H(+)(in)</text>
        <dbReference type="Rhea" id="RHEA:66172"/>
        <dbReference type="ChEBI" id="CHEBI:15378"/>
        <dbReference type="ChEBI" id="CHEBI:35491"/>
    </reaction>
    <physiologicalReaction direction="left-to-right" evidence="8">
        <dbReference type="Rhea" id="RHEA:66173"/>
    </physiologicalReaction>
</comment>
<name>A0A5J4NBL3_9TREM</name>
<keyword evidence="11" id="KW-1185">Reference proteome</keyword>
<evidence type="ECO:0000256" key="4">
    <source>
        <dbReference type="ARBA" id="ARBA00022692"/>
    </source>
</evidence>
<evidence type="ECO:0000256" key="8">
    <source>
        <dbReference type="ARBA" id="ARBA00048473"/>
    </source>
</evidence>
<evidence type="ECO:0000256" key="1">
    <source>
        <dbReference type="ARBA" id="ARBA00004127"/>
    </source>
</evidence>
<dbReference type="GO" id="GO:0015184">
    <property type="term" value="F:L-cystine transmembrane transporter activity"/>
    <property type="evidence" value="ECO:0007669"/>
    <property type="project" value="TreeGrafter"/>
</dbReference>
<dbReference type="AlphaFoldDB" id="A0A5J4NBL3"/>
<proteinExistence type="inferred from homology"/>
<sequence>MTQVFLNYKLRSTVGWSIGNVLLDFSGGILSILQMFILAYNLSDWYQITGSLGKLGLALVTILFDTIFMVQHWCLYQPHQEETSRNSSDLPVERWKLIDEHSSPNQQTDTHK</sequence>
<evidence type="ECO:0000256" key="6">
    <source>
        <dbReference type="ARBA" id="ARBA00022989"/>
    </source>
</evidence>
<evidence type="ECO:0000256" key="9">
    <source>
        <dbReference type="SAM" id="Phobius"/>
    </source>
</evidence>
<keyword evidence="5" id="KW-0677">Repeat</keyword>
<dbReference type="PANTHER" id="PTHR13131:SF5">
    <property type="entry name" value="CYSTINOSIN"/>
    <property type="match status" value="1"/>
</dbReference>
<dbReference type="GO" id="GO:0012505">
    <property type="term" value="C:endomembrane system"/>
    <property type="evidence" value="ECO:0007669"/>
    <property type="project" value="UniProtKB-SubCell"/>
</dbReference>
<evidence type="ECO:0000256" key="2">
    <source>
        <dbReference type="ARBA" id="ARBA00006855"/>
    </source>
</evidence>
<reference evidence="10 11" key="1">
    <citation type="journal article" date="2019" name="Gigascience">
        <title>Whole-genome sequence of the oriental lung fluke Paragonimus westermani.</title>
        <authorList>
            <person name="Oey H."/>
            <person name="Zakrzewski M."/>
            <person name="Narain K."/>
            <person name="Devi K.R."/>
            <person name="Agatsuma T."/>
            <person name="Nawaratna S."/>
            <person name="Gobert G.N."/>
            <person name="Jones M.K."/>
            <person name="Ragan M.A."/>
            <person name="McManus D.P."/>
            <person name="Krause L."/>
        </authorList>
    </citation>
    <scope>NUCLEOTIDE SEQUENCE [LARGE SCALE GENOMIC DNA]</scope>
    <source>
        <strain evidence="10 11">IND2009</strain>
    </source>
</reference>
<evidence type="ECO:0000256" key="5">
    <source>
        <dbReference type="ARBA" id="ARBA00022737"/>
    </source>
</evidence>
<dbReference type="InterPro" id="IPR006603">
    <property type="entry name" value="PQ-loop_rpt"/>
</dbReference>
<evidence type="ECO:0000256" key="3">
    <source>
        <dbReference type="ARBA" id="ARBA00022448"/>
    </source>
</evidence>
<feature type="transmembrane region" description="Helical" evidence="9">
    <location>
        <begin position="21"/>
        <end position="43"/>
    </location>
</feature>
<organism evidence="10 11">
    <name type="scientific">Paragonimus westermani</name>
    <dbReference type="NCBI Taxonomy" id="34504"/>
    <lineage>
        <taxon>Eukaryota</taxon>
        <taxon>Metazoa</taxon>
        <taxon>Spiralia</taxon>
        <taxon>Lophotrochozoa</taxon>
        <taxon>Platyhelminthes</taxon>
        <taxon>Trematoda</taxon>
        <taxon>Digenea</taxon>
        <taxon>Plagiorchiida</taxon>
        <taxon>Troglotremata</taxon>
        <taxon>Troglotrematidae</taxon>
        <taxon>Paragonimus</taxon>
    </lineage>
</organism>
<keyword evidence="6 9" id="KW-1133">Transmembrane helix</keyword>
<accession>A0A5J4NBL3</accession>
<evidence type="ECO:0000313" key="11">
    <source>
        <dbReference type="Proteomes" id="UP000324629"/>
    </source>
</evidence>
<dbReference type="PANTHER" id="PTHR13131">
    <property type="entry name" value="CYSTINOSIN"/>
    <property type="match status" value="1"/>
</dbReference>
<dbReference type="EMBL" id="QNGE01004333">
    <property type="protein sequence ID" value="KAA3672996.1"/>
    <property type="molecule type" value="Genomic_DNA"/>
</dbReference>
<comment type="similarity">
    <text evidence="2">Belongs to the cystinosin family.</text>
</comment>
<dbReference type="Pfam" id="PF04193">
    <property type="entry name" value="PQ-loop"/>
    <property type="match status" value="1"/>
</dbReference>
<comment type="subcellular location">
    <subcellularLocation>
        <location evidence="1">Endomembrane system</location>
        <topology evidence="1">Multi-pass membrane protein</topology>
    </subcellularLocation>
</comment>
<gene>
    <name evidence="10" type="ORF">DEA37_0008895</name>
</gene>
<evidence type="ECO:0000256" key="7">
    <source>
        <dbReference type="ARBA" id="ARBA00023136"/>
    </source>
</evidence>
<feature type="transmembrane region" description="Helical" evidence="9">
    <location>
        <begin position="55"/>
        <end position="76"/>
    </location>
</feature>
<keyword evidence="4 9" id="KW-0812">Transmembrane</keyword>
<dbReference type="GO" id="GO:0005774">
    <property type="term" value="C:vacuolar membrane"/>
    <property type="evidence" value="ECO:0007669"/>
    <property type="project" value="TreeGrafter"/>
</dbReference>
<keyword evidence="3" id="KW-0813">Transport</keyword>